<reference evidence="2" key="1">
    <citation type="submission" date="2022-01" db="EMBL/GenBank/DDBJ databases">
        <authorList>
            <person name="King R."/>
        </authorList>
    </citation>
    <scope>NUCLEOTIDE SEQUENCE</scope>
</reference>
<evidence type="ECO:0000259" key="1">
    <source>
        <dbReference type="PROSITE" id="PS51698"/>
    </source>
</evidence>
<feature type="domain" description="U-box" evidence="1">
    <location>
        <begin position="201"/>
        <end position="281"/>
    </location>
</feature>
<dbReference type="PANTHER" id="PTHR13492:SF2">
    <property type="entry name" value="RING FINGER PROTEIN 37"/>
    <property type="match status" value="1"/>
</dbReference>
<dbReference type="OrthoDB" id="20295at2759"/>
<dbReference type="SMART" id="SM00504">
    <property type="entry name" value="Ubox"/>
    <property type="match status" value="1"/>
</dbReference>
<dbReference type="PANTHER" id="PTHR13492">
    <property type="entry name" value="RING FINGER PROTEIN 37"/>
    <property type="match status" value="1"/>
</dbReference>
<evidence type="ECO:0000313" key="2">
    <source>
        <dbReference type="EMBL" id="CAH1134908.1"/>
    </source>
</evidence>
<gene>
    <name evidence="2" type="ORF">CEUTPL_LOCUS13288</name>
</gene>
<dbReference type="GO" id="GO:0031625">
    <property type="term" value="F:ubiquitin protein ligase binding"/>
    <property type="evidence" value="ECO:0007669"/>
    <property type="project" value="TreeGrafter"/>
</dbReference>
<dbReference type="Pfam" id="PF19318">
    <property type="entry name" value="DUF5918"/>
    <property type="match status" value="1"/>
</dbReference>
<dbReference type="SUPFAM" id="SSF57850">
    <property type="entry name" value="RING/U-box"/>
    <property type="match status" value="1"/>
</dbReference>
<organism evidence="2 3">
    <name type="scientific">Ceutorhynchus assimilis</name>
    <name type="common">cabbage seed weevil</name>
    <dbReference type="NCBI Taxonomy" id="467358"/>
    <lineage>
        <taxon>Eukaryota</taxon>
        <taxon>Metazoa</taxon>
        <taxon>Ecdysozoa</taxon>
        <taxon>Arthropoda</taxon>
        <taxon>Hexapoda</taxon>
        <taxon>Insecta</taxon>
        <taxon>Pterygota</taxon>
        <taxon>Neoptera</taxon>
        <taxon>Endopterygota</taxon>
        <taxon>Coleoptera</taxon>
        <taxon>Polyphaga</taxon>
        <taxon>Cucujiformia</taxon>
        <taxon>Curculionidae</taxon>
        <taxon>Ceutorhynchinae</taxon>
        <taxon>Ceutorhynchus</taxon>
    </lineage>
</organism>
<dbReference type="InterPro" id="IPR013083">
    <property type="entry name" value="Znf_RING/FYVE/PHD"/>
</dbReference>
<dbReference type="InterPro" id="IPR039847">
    <property type="entry name" value="Ubox5"/>
</dbReference>
<evidence type="ECO:0000313" key="3">
    <source>
        <dbReference type="Proteomes" id="UP001152799"/>
    </source>
</evidence>
<dbReference type="Proteomes" id="UP001152799">
    <property type="component" value="Chromosome 8"/>
</dbReference>
<dbReference type="PROSITE" id="PS51698">
    <property type="entry name" value="U_BOX"/>
    <property type="match status" value="1"/>
</dbReference>
<protein>
    <recommendedName>
        <fullName evidence="1">U-box domain-containing protein</fullName>
    </recommendedName>
</protein>
<dbReference type="AlphaFoldDB" id="A0A9P0DKF8"/>
<dbReference type="GO" id="GO:0000209">
    <property type="term" value="P:protein polyubiquitination"/>
    <property type="evidence" value="ECO:0007669"/>
    <property type="project" value="TreeGrafter"/>
</dbReference>
<dbReference type="InterPro" id="IPR003613">
    <property type="entry name" value="Ubox_domain"/>
</dbReference>
<sequence>MINFLDPKLLPKITRKPLCTETYEADNLISESYADKIRGFIAFPSIKPPVEIEFDLLCNVNISHILLNTTVGNQQCTGIEIFAKASSDEYISLAKAFYDNQGLILCNARKYSKSQPPLGYNENIELRFFKGIAHKTFMNAKCIKIVIFKTKKSVPCLSRVEIWGTPSKTCSKKTIETVYKLNNRPNIPKLTNSEVEKDTFEIPNDFKDDLTYELMTIPYTLPCGKTIDQTTLDKHVEIENSFSRKPCDPFTGKKFTDTLKPILNVALKSRIDMFLLQNSHRAETFGLKRTLRTVIVANNNKCQKLDKNPKDDLDSLIQNAKSDPSFVSFNVSRESNLCNLCKITCDYLYEIPCKDVFCRNCLLEICKNCICVQCDKLFVKSDVKKIDFS</sequence>
<dbReference type="Gene3D" id="3.30.40.10">
    <property type="entry name" value="Zinc/RING finger domain, C3HC4 (zinc finger)"/>
    <property type="match status" value="1"/>
</dbReference>
<dbReference type="EMBL" id="OU892284">
    <property type="protein sequence ID" value="CAH1134908.1"/>
    <property type="molecule type" value="Genomic_DNA"/>
</dbReference>
<dbReference type="GO" id="GO:0034450">
    <property type="term" value="F:ubiquitin-ubiquitin ligase activity"/>
    <property type="evidence" value="ECO:0007669"/>
    <property type="project" value="TreeGrafter"/>
</dbReference>
<dbReference type="GO" id="GO:0005634">
    <property type="term" value="C:nucleus"/>
    <property type="evidence" value="ECO:0007669"/>
    <property type="project" value="TreeGrafter"/>
</dbReference>
<dbReference type="InterPro" id="IPR045696">
    <property type="entry name" value="Ubox5_N"/>
</dbReference>
<dbReference type="CDD" id="cd16660">
    <property type="entry name" value="RING-Ubox_RNF37"/>
    <property type="match status" value="1"/>
</dbReference>
<dbReference type="InterPro" id="IPR039925">
    <property type="entry name" value="RNF37_RING-Ubox"/>
</dbReference>
<name>A0A9P0DKF8_9CUCU</name>
<accession>A0A9P0DKF8</accession>
<proteinExistence type="predicted"/>
<keyword evidence="3" id="KW-1185">Reference proteome</keyword>
<dbReference type="Pfam" id="PF04564">
    <property type="entry name" value="U-box"/>
    <property type="match status" value="1"/>
</dbReference>